<dbReference type="InterPro" id="IPR002301">
    <property type="entry name" value="Ile-tRNA-ligase"/>
</dbReference>
<dbReference type="Pfam" id="PF00133">
    <property type="entry name" value="tRNA-synt_1"/>
    <property type="match status" value="1"/>
</dbReference>
<dbReference type="PANTHER" id="PTHR42780:SF1">
    <property type="entry name" value="ISOLEUCINE--TRNA LIGASE, CYTOPLASMIC"/>
    <property type="match status" value="1"/>
</dbReference>
<protein>
    <recommendedName>
        <fullName evidence="1 9">Isoleucine--tRNA ligase</fullName>
        <ecNumber evidence="1 9">6.1.1.5</ecNumber>
    </recommendedName>
</protein>
<dbReference type="EC" id="6.1.1.5" evidence="1 9"/>
<reference evidence="12 13" key="1">
    <citation type="submission" date="2019-09" db="EMBL/GenBank/DDBJ databases">
        <title>Actinomadura physcomitrii sp. nov., a novel actinomycete isolated from moss [Physcomitrium sphaericum (Ludw) Fuernr].</title>
        <authorList>
            <person name="Liu C."/>
            <person name="Zhuang X."/>
        </authorList>
    </citation>
    <scope>NUCLEOTIDE SEQUENCE [LARGE SCALE GENOMIC DNA]</scope>
    <source>
        <strain evidence="12 13">CYP1-1B</strain>
    </source>
</reference>
<dbReference type="InterPro" id="IPR014729">
    <property type="entry name" value="Rossmann-like_a/b/a_fold"/>
</dbReference>
<dbReference type="InterPro" id="IPR009008">
    <property type="entry name" value="Val/Leu/Ile-tRNA-synth_edit"/>
</dbReference>
<dbReference type="SUPFAM" id="SSF47323">
    <property type="entry name" value="Anticodon-binding domain of a subclass of class I aminoacyl-tRNA synthetases"/>
    <property type="match status" value="1"/>
</dbReference>
<dbReference type="CDD" id="cd07961">
    <property type="entry name" value="Anticodon_Ia_Ile_ABEc"/>
    <property type="match status" value="1"/>
</dbReference>
<name>A0A6L3W6I9_9ACTN</name>
<keyword evidence="5" id="KW-0648">Protein biosynthesis</keyword>
<evidence type="ECO:0000256" key="1">
    <source>
        <dbReference type="ARBA" id="ARBA00013165"/>
    </source>
</evidence>
<evidence type="ECO:0000259" key="11">
    <source>
        <dbReference type="Pfam" id="PF08264"/>
    </source>
</evidence>
<feature type="domain" description="Methionyl/Valyl/Leucyl/Isoleucyl-tRNA synthetase anticodon-binding" evidence="11">
    <location>
        <begin position="716"/>
        <end position="874"/>
    </location>
</feature>
<dbReference type="GO" id="GO:0002161">
    <property type="term" value="F:aminoacyl-tRNA deacylase activity"/>
    <property type="evidence" value="ECO:0007669"/>
    <property type="project" value="InterPro"/>
</dbReference>
<dbReference type="PRINTS" id="PR00984">
    <property type="entry name" value="TRNASYNTHILE"/>
</dbReference>
<keyword evidence="6" id="KW-0030">Aminoacyl-tRNA synthetase</keyword>
<evidence type="ECO:0000313" key="12">
    <source>
        <dbReference type="EMBL" id="KAB2390410.1"/>
    </source>
</evidence>
<dbReference type="Gene3D" id="3.90.740.10">
    <property type="entry name" value="Valyl/Leucyl/Isoleucyl-tRNA synthetase, editing domain"/>
    <property type="match status" value="1"/>
</dbReference>
<organism evidence="12 13">
    <name type="scientific">Actinomadura montaniterrae</name>
    <dbReference type="NCBI Taxonomy" id="1803903"/>
    <lineage>
        <taxon>Bacteria</taxon>
        <taxon>Bacillati</taxon>
        <taxon>Actinomycetota</taxon>
        <taxon>Actinomycetes</taxon>
        <taxon>Streptosporangiales</taxon>
        <taxon>Thermomonosporaceae</taxon>
        <taxon>Actinomadura</taxon>
    </lineage>
</organism>
<dbReference type="SUPFAM" id="SSF50677">
    <property type="entry name" value="ValRS/IleRS/LeuRS editing domain"/>
    <property type="match status" value="1"/>
</dbReference>
<sequence>MEVDVPFEADVPFGAGAPFEAGAPFQAGVPFQAVERQPEFPAIEERVLERWRVRQVFRRAVERTADGPPFTSYDGPATVGGNPGLRHVQAQVFKDIFPRHRMMKGAHVLRAAGHGCHGLGIEVEVEKRLGIDRKSQIEESGIAEFNAQCRAAVTRSIAEFDRLTWRMGSWADVERPFSTMSTEYVESVWWSLKTLFEKGLIHREERVAPYCPRCGTALSDHEAAQGYAQTDDPSVYVRFPLLDGPLADEGADLLVWTTMPWTLVPATLAVVGEHIRYVLAAGGRAGDRPVVMAADRVGTVLGDGARVMRDVPVADIAGARYKAPFDFVGPGSADDPDGDPASWRFVVTADFVKVNEGTGVVHTGAAFGEDDMRVAREHGVPVVRPVRPDGRFDDRVGPYAGMYVRDTDERIIEDLRDAGLLLHAGVHRHTYPFCCWCATPLLYYATPSWYIATTRVRDRMLDGNAGIDWRPPHVRDGRYGEWLAGNVDWAVSRERYWGTPLPFWCCDACDHVLAVGSLAELAGLAGRDLSGLDPHRPHVDEVTIPCDRCPGGVLRRVPEVADAWYDSGAMPFAQFGHPHTAGGEDLFTARFPADLVCEPIDQTRGRFYALQAVGTSLFGHAGFRRALCLGPVSGADGRDPQELIDEHGADALRWLLATDGAPWQPRPVSAERLREITRKTILTLWNTYYFFVTYAGRAGWTPRPGVPPIARRPVLDRWILARLAEATERTDAALTDFDAAGAGRELAAFVDDLSNWYVRCSRSRFWNEDGEDNEHGEDGEDAGAAFATLYSCLTTLARLIAPMMPFLADELHENLVRSVSASAPDSVHLTGYPVPDESARDPALCEAMAVARRLVTLGRDARAKAGVPVRRPARRVQVTVPADARRLLPAVRPVIASELNVRSVELGIGAAMARTLKPDFRALGRDFGSRTKAVAAAIAGADAEKAVAELEARGHFTVEPDGEAVALSAGHVQIVERPVRGWQVSADGPYAVALDLDIDRDLHLEGLARELVRLINDLRKREGFDLADRIAVDIVPVDDADGEIGAMLSAHGEAIARDVLARAVTHDGGTAADSAIRRRFDIGRGAVLVTVLR</sequence>
<keyword evidence="3" id="KW-0547">Nucleotide-binding</keyword>
<evidence type="ECO:0000256" key="8">
    <source>
        <dbReference type="ARBA" id="ARBA00048359"/>
    </source>
</evidence>
<dbReference type="EMBL" id="WBMR01000001">
    <property type="protein sequence ID" value="KAB2390410.1"/>
    <property type="molecule type" value="Genomic_DNA"/>
</dbReference>
<evidence type="ECO:0000256" key="6">
    <source>
        <dbReference type="ARBA" id="ARBA00023146"/>
    </source>
</evidence>
<dbReference type="Proteomes" id="UP000483004">
    <property type="component" value="Unassembled WGS sequence"/>
</dbReference>
<dbReference type="InterPro" id="IPR002300">
    <property type="entry name" value="aa-tRNA-synth_Ia"/>
</dbReference>
<evidence type="ECO:0000256" key="5">
    <source>
        <dbReference type="ARBA" id="ARBA00022917"/>
    </source>
</evidence>
<feature type="domain" description="Aminoacyl-tRNA synthetase class Ia" evidence="10">
    <location>
        <begin position="47"/>
        <end position="657"/>
    </location>
</feature>
<dbReference type="OrthoDB" id="9810365at2"/>
<accession>A0A6L3W6I9</accession>
<dbReference type="SUPFAM" id="SSF52374">
    <property type="entry name" value="Nucleotidylyl transferase"/>
    <property type="match status" value="1"/>
</dbReference>
<dbReference type="InterPro" id="IPR033709">
    <property type="entry name" value="Anticodon_Ile_ABEc"/>
</dbReference>
<dbReference type="Pfam" id="PF08264">
    <property type="entry name" value="Anticodon_1"/>
    <property type="match status" value="1"/>
</dbReference>
<dbReference type="InterPro" id="IPR023586">
    <property type="entry name" value="Ile-tRNA-ligase_type2"/>
</dbReference>
<gene>
    <name evidence="12" type="ORF">F9B16_00830</name>
</gene>
<comment type="caution">
    <text evidence="12">The sequence shown here is derived from an EMBL/GenBank/DDBJ whole genome shotgun (WGS) entry which is preliminary data.</text>
</comment>
<dbReference type="GO" id="GO:0000049">
    <property type="term" value="F:tRNA binding"/>
    <property type="evidence" value="ECO:0007669"/>
    <property type="project" value="InterPro"/>
</dbReference>
<dbReference type="Pfam" id="PF19302">
    <property type="entry name" value="DUF5915"/>
    <property type="match status" value="1"/>
</dbReference>
<evidence type="ECO:0000256" key="3">
    <source>
        <dbReference type="ARBA" id="ARBA00022741"/>
    </source>
</evidence>
<dbReference type="GO" id="GO:0005737">
    <property type="term" value="C:cytoplasm"/>
    <property type="evidence" value="ECO:0007669"/>
    <property type="project" value="UniProtKB-UniRule"/>
</dbReference>
<dbReference type="Gene3D" id="3.40.50.620">
    <property type="entry name" value="HUPs"/>
    <property type="match status" value="2"/>
</dbReference>
<dbReference type="AlphaFoldDB" id="A0A6L3W6I9"/>
<dbReference type="PANTHER" id="PTHR42780">
    <property type="entry name" value="SOLEUCYL-TRNA SYNTHETASE"/>
    <property type="match status" value="1"/>
</dbReference>
<comment type="function">
    <text evidence="7">Catalyzes the attachment of isoleucine to tRNA(Ile). As IleRS can inadvertently accommodate and process structurally similar amino acids such as valine, to avoid such errors it has two additional distinct tRNA(Ile)-dependent editing activities. One activity is designated as 'pretransfer' editing and involves the hydrolysis of activated Val-AMP. The other activity is designated 'posttransfer' editing and involves deacylation of mischarged Val-tRNA(Ile).</text>
</comment>
<keyword evidence="2 12" id="KW-0436">Ligase</keyword>
<keyword evidence="13" id="KW-1185">Reference proteome</keyword>
<evidence type="ECO:0000256" key="9">
    <source>
        <dbReference type="NCBIfam" id="TIGR00392"/>
    </source>
</evidence>
<dbReference type="NCBIfam" id="TIGR00392">
    <property type="entry name" value="ileS"/>
    <property type="match status" value="1"/>
</dbReference>
<dbReference type="GO" id="GO:0006428">
    <property type="term" value="P:isoleucyl-tRNA aminoacylation"/>
    <property type="evidence" value="ECO:0007669"/>
    <property type="project" value="UniProtKB-UniRule"/>
</dbReference>
<evidence type="ECO:0000256" key="7">
    <source>
        <dbReference type="ARBA" id="ARBA00025217"/>
    </source>
</evidence>
<proteinExistence type="predicted"/>
<keyword evidence="4" id="KW-0067">ATP-binding</keyword>
<dbReference type="GO" id="GO:0005524">
    <property type="term" value="F:ATP binding"/>
    <property type="evidence" value="ECO:0007669"/>
    <property type="project" value="UniProtKB-KW"/>
</dbReference>
<evidence type="ECO:0000259" key="10">
    <source>
        <dbReference type="Pfam" id="PF00133"/>
    </source>
</evidence>
<dbReference type="Gene3D" id="1.10.730.10">
    <property type="entry name" value="Isoleucyl-tRNA Synthetase, Domain 1"/>
    <property type="match status" value="1"/>
</dbReference>
<evidence type="ECO:0000256" key="4">
    <source>
        <dbReference type="ARBA" id="ARBA00022840"/>
    </source>
</evidence>
<dbReference type="GO" id="GO:0004822">
    <property type="term" value="F:isoleucine-tRNA ligase activity"/>
    <property type="evidence" value="ECO:0007669"/>
    <property type="project" value="UniProtKB-UniRule"/>
</dbReference>
<dbReference type="InterPro" id="IPR013155">
    <property type="entry name" value="M/V/L/I-tRNA-synth_anticd-bd"/>
</dbReference>
<evidence type="ECO:0000313" key="13">
    <source>
        <dbReference type="Proteomes" id="UP000483004"/>
    </source>
</evidence>
<dbReference type="InterPro" id="IPR009080">
    <property type="entry name" value="tRNAsynth_Ia_anticodon-bd"/>
</dbReference>
<evidence type="ECO:0000256" key="2">
    <source>
        <dbReference type="ARBA" id="ARBA00022598"/>
    </source>
</evidence>
<comment type="catalytic activity">
    <reaction evidence="8">
        <text>tRNA(Ile) + L-isoleucine + ATP = L-isoleucyl-tRNA(Ile) + AMP + diphosphate</text>
        <dbReference type="Rhea" id="RHEA:11060"/>
        <dbReference type="Rhea" id="RHEA-COMP:9666"/>
        <dbReference type="Rhea" id="RHEA-COMP:9695"/>
        <dbReference type="ChEBI" id="CHEBI:30616"/>
        <dbReference type="ChEBI" id="CHEBI:33019"/>
        <dbReference type="ChEBI" id="CHEBI:58045"/>
        <dbReference type="ChEBI" id="CHEBI:78442"/>
        <dbReference type="ChEBI" id="CHEBI:78528"/>
        <dbReference type="ChEBI" id="CHEBI:456215"/>
        <dbReference type="EC" id="6.1.1.5"/>
    </reaction>
</comment>